<organism evidence="1 2">
    <name type="scientific">Duganella flavida</name>
    <dbReference type="NCBI Taxonomy" id="2692175"/>
    <lineage>
        <taxon>Bacteria</taxon>
        <taxon>Pseudomonadati</taxon>
        <taxon>Pseudomonadota</taxon>
        <taxon>Betaproteobacteria</taxon>
        <taxon>Burkholderiales</taxon>
        <taxon>Oxalobacteraceae</taxon>
        <taxon>Telluria group</taxon>
        <taxon>Duganella</taxon>
    </lineage>
</organism>
<sequence length="101" mass="11644">MAEENERFGVPVENILAAQKWANLHRKRHNYHTKVPTRKEVQSLPVEVLTPLLIGWMEHSPIEIVPSRIQIEQVIALLNGRGDSGNLKRLLTMCQHYVNNQ</sequence>
<protein>
    <submittedName>
        <fullName evidence="1">Uncharacterized protein</fullName>
    </submittedName>
</protein>
<evidence type="ECO:0000313" key="2">
    <source>
        <dbReference type="Proteomes" id="UP000479335"/>
    </source>
</evidence>
<dbReference type="EMBL" id="WWCN01000006">
    <property type="protein sequence ID" value="MYM23248.1"/>
    <property type="molecule type" value="Genomic_DNA"/>
</dbReference>
<gene>
    <name evidence="1" type="ORF">GTP46_11385</name>
</gene>
<dbReference type="RefSeq" id="WP_161006741.1">
    <property type="nucleotide sequence ID" value="NZ_WWCN01000006.1"/>
</dbReference>
<comment type="caution">
    <text evidence="1">The sequence shown here is derived from an EMBL/GenBank/DDBJ whole genome shotgun (WGS) entry which is preliminary data.</text>
</comment>
<keyword evidence="2" id="KW-1185">Reference proteome</keyword>
<evidence type="ECO:0000313" key="1">
    <source>
        <dbReference type="EMBL" id="MYM23248.1"/>
    </source>
</evidence>
<dbReference type="Proteomes" id="UP000479335">
    <property type="component" value="Unassembled WGS sequence"/>
</dbReference>
<accession>A0A6L8KAG6</accession>
<name>A0A6L8KAG6_9BURK</name>
<proteinExistence type="predicted"/>
<reference evidence="1 2" key="1">
    <citation type="submission" date="2019-12" db="EMBL/GenBank/DDBJ databases">
        <title>Novel species isolated from a subtropical stream in China.</title>
        <authorList>
            <person name="Lu H."/>
        </authorList>
    </citation>
    <scope>NUCLEOTIDE SEQUENCE [LARGE SCALE GENOMIC DNA]</scope>
    <source>
        <strain evidence="1 2">FT135W</strain>
    </source>
</reference>
<dbReference type="AlphaFoldDB" id="A0A6L8KAG6"/>